<dbReference type="AlphaFoldDB" id="A0A3B0VUL0"/>
<evidence type="ECO:0000256" key="3">
    <source>
        <dbReference type="ARBA" id="ARBA00022692"/>
    </source>
</evidence>
<feature type="domain" description="Penicillin-binding protein transpeptidase" evidence="9">
    <location>
        <begin position="4"/>
        <end position="260"/>
    </location>
</feature>
<keyword evidence="5" id="KW-0573">Peptidoglycan synthesis</keyword>
<evidence type="ECO:0000256" key="7">
    <source>
        <dbReference type="ARBA" id="ARBA00023136"/>
    </source>
</evidence>
<sequence>YSGALDAGLNASTLINDAPIVFDDMKLEKAWRPQNYSKKFFGPTRLREGIVHSRNLVSIRVLDRTGIDKGRNHMLKFGFDARDIPRNLSISLGSPDVTPMAMARAFSVFANGGYLIDPYLIQTISNQDGEILFEHNEIALCDNCEGKIAQEKLNETMLDEINTSIEADIVPQNQPESKAPVDELATQSTITYPPRVITAANQFISESFMQDVIKRGTGRRALTLNRQDLAGKTGTANEQKDAWFNGYQRNIVTHTWVGFDTPENLGRGETGGRAALPIWIDFMQVALENQPEFKRPIPAGIIVAEINRKTGKLAASNTTDAIMEYFLVGHLPAEESNETQATELDNDVADDLF</sequence>
<dbReference type="GO" id="GO:0009252">
    <property type="term" value="P:peptidoglycan biosynthetic process"/>
    <property type="evidence" value="ECO:0007669"/>
    <property type="project" value="UniProtKB-KW"/>
</dbReference>
<proteinExistence type="predicted"/>
<evidence type="ECO:0000256" key="4">
    <source>
        <dbReference type="ARBA" id="ARBA00022960"/>
    </source>
</evidence>
<name>A0A3B0VUL0_9ZZZZ</name>
<keyword evidence="1 10" id="KW-0328">Glycosyltransferase</keyword>
<dbReference type="EC" id="2.4.1.129" evidence="10"/>
<keyword evidence="6" id="KW-1133">Transmembrane helix</keyword>
<dbReference type="EMBL" id="UOEW01000348">
    <property type="protein sequence ID" value="VAW42167.1"/>
    <property type="molecule type" value="Genomic_DNA"/>
</dbReference>
<dbReference type="InterPro" id="IPR012338">
    <property type="entry name" value="Beta-lactam/transpept-like"/>
</dbReference>
<evidence type="ECO:0000256" key="2">
    <source>
        <dbReference type="ARBA" id="ARBA00022679"/>
    </source>
</evidence>
<accession>A0A3B0VUL0</accession>
<protein>
    <submittedName>
        <fullName evidence="10">Multimodular transpeptidase-transglycosylase</fullName>
        <ecNumber evidence="10">2.4.1.129</ecNumber>
    </submittedName>
</protein>
<keyword evidence="8" id="KW-0961">Cell wall biogenesis/degradation</keyword>
<evidence type="ECO:0000256" key="1">
    <source>
        <dbReference type="ARBA" id="ARBA00022676"/>
    </source>
</evidence>
<organism evidence="10">
    <name type="scientific">hydrothermal vent metagenome</name>
    <dbReference type="NCBI Taxonomy" id="652676"/>
    <lineage>
        <taxon>unclassified sequences</taxon>
        <taxon>metagenomes</taxon>
        <taxon>ecological metagenomes</taxon>
    </lineage>
</organism>
<reference evidence="10" key="1">
    <citation type="submission" date="2018-06" db="EMBL/GenBank/DDBJ databases">
        <authorList>
            <person name="Zhirakovskaya E."/>
        </authorList>
    </citation>
    <scope>NUCLEOTIDE SEQUENCE</scope>
</reference>
<dbReference type="GO" id="GO:0030288">
    <property type="term" value="C:outer membrane-bounded periplasmic space"/>
    <property type="evidence" value="ECO:0007669"/>
    <property type="project" value="TreeGrafter"/>
</dbReference>
<evidence type="ECO:0000313" key="10">
    <source>
        <dbReference type="EMBL" id="VAW42167.1"/>
    </source>
</evidence>
<evidence type="ECO:0000256" key="6">
    <source>
        <dbReference type="ARBA" id="ARBA00022989"/>
    </source>
</evidence>
<gene>
    <name evidence="10" type="ORF">MNBD_GAMMA01-123</name>
</gene>
<keyword evidence="3" id="KW-0812">Transmembrane</keyword>
<dbReference type="Gene3D" id="3.40.710.10">
    <property type="entry name" value="DD-peptidase/beta-lactamase superfamily"/>
    <property type="match status" value="1"/>
</dbReference>
<dbReference type="PANTHER" id="PTHR32282">
    <property type="entry name" value="BINDING PROTEIN TRANSPEPTIDASE, PUTATIVE-RELATED"/>
    <property type="match status" value="1"/>
</dbReference>
<keyword evidence="2 10" id="KW-0808">Transferase</keyword>
<keyword evidence="7" id="KW-0472">Membrane</keyword>
<dbReference type="PANTHER" id="PTHR32282:SF27">
    <property type="entry name" value="PENICILLIN-BINDING PROTEIN 1A"/>
    <property type="match status" value="1"/>
</dbReference>
<dbReference type="GO" id="GO:0008955">
    <property type="term" value="F:peptidoglycan glycosyltransferase activity"/>
    <property type="evidence" value="ECO:0007669"/>
    <property type="project" value="TreeGrafter"/>
</dbReference>
<dbReference type="InterPro" id="IPR050396">
    <property type="entry name" value="Glycosyltr_51/Transpeptidase"/>
</dbReference>
<evidence type="ECO:0000256" key="5">
    <source>
        <dbReference type="ARBA" id="ARBA00022984"/>
    </source>
</evidence>
<dbReference type="GO" id="GO:0008658">
    <property type="term" value="F:penicillin binding"/>
    <property type="evidence" value="ECO:0007669"/>
    <property type="project" value="InterPro"/>
</dbReference>
<dbReference type="InterPro" id="IPR001460">
    <property type="entry name" value="PCN-bd_Tpept"/>
</dbReference>
<dbReference type="Pfam" id="PF00905">
    <property type="entry name" value="Transpeptidase"/>
    <property type="match status" value="1"/>
</dbReference>
<keyword evidence="4" id="KW-0133">Cell shape</keyword>
<dbReference type="SUPFAM" id="SSF56601">
    <property type="entry name" value="beta-lactamase/transpeptidase-like"/>
    <property type="match status" value="1"/>
</dbReference>
<dbReference type="GO" id="GO:0008360">
    <property type="term" value="P:regulation of cell shape"/>
    <property type="evidence" value="ECO:0007669"/>
    <property type="project" value="UniProtKB-KW"/>
</dbReference>
<feature type="non-terminal residue" evidence="10">
    <location>
        <position position="1"/>
    </location>
</feature>
<dbReference type="GO" id="GO:0071555">
    <property type="term" value="P:cell wall organization"/>
    <property type="evidence" value="ECO:0007669"/>
    <property type="project" value="UniProtKB-KW"/>
</dbReference>
<evidence type="ECO:0000259" key="9">
    <source>
        <dbReference type="Pfam" id="PF00905"/>
    </source>
</evidence>
<evidence type="ECO:0000256" key="8">
    <source>
        <dbReference type="ARBA" id="ARBA00023316"/>
    </source>
</evidence>